<gene>
    <name evidence="3" type="ORF">E6K72_05375</name>
</gene>
<dbReference type="EMBL" id="VBOS01000179">
    <property type="protein sequence ID" value="TMQ56343.1"/>
    <property type="molecule type" value="Genomic_DNA"/>
</dbReference>
<dbReference type="InterPro" id="IPR036465">
    <property type="entry name" value="vWFA_dom_sf"/>
</dbReference>
<organism evidence="3 4">
    <name type="scientific">Eiseniibacteriota bacterium</name>
    <dbReference type="NCBI Taxonomy" id="2212470"/>
    <lineage>
        <taxon>Bacteria</taxon>
        <taxon>Candidatus Eiseniibacteriota</taxon>
    </lineage>
</organism>
<reference evidence="3 4" key="1">
    <citation type="journal article" date="2019" name="Nat. Microbiol.">
        <title>Mediterranean grassland soil C-N compound turnover is dependent on rainfall and depth, and is mediated by genomically divergent microorganisms.</title>
        <authorList>
            <person name="Diamond S."/>
            <person name="Andeer P.F."/>
            <person name="Li Z."/>
            <person name="Crits-Christoph A."/>
            <person name="Burstein D."/>
            <person name="Anantharaman K."/>
            <person name="Lane K.R."/>
            <person name="Thomas B.C."/>
            <person name="Pan C."/>
            <person name="Northen T.R."/>
            <person name="Banfield J.F."/>
        </authorList>
    </citation>
    <scope>NUCLEOTIDE SEQUENCE [LARGE SCALE GENOMIC DNA]</scope>
    <source>
        <strain evidence="3">WS_2</strain>
    </source>
</reference>
<dbReference type="PANTHER" id="PTHR33608">
    <property type="entry name" value="BLL2464 PROTEIN"/>
    <property type="match status" value="1"/>
</dbReference>
<comment type="caution">
    <text evidence="3">The sequence shown here is derived from an EMBL/GenBank/DDBJ whole genome shotgun (WGS) entry which is preliminary data.</text>
</comment>
<name>A0A538SY78_UNCEI</name>
<evidence type="ECO:0000259" key="2">
    <source>
        <dbReference type="SMART" id="SM00327"/>
    </source>
</evidence>
<dbReference type="Gene3D" id="3.40.50.410">
    <property type="entry name" value="von Willebrand factor, type A domain"/>
    <property type="match status" value="1"/>
</dbReference>
<dbReference type="SUPFAM" id="SSF53300">
    <property type="entry name" value="vWA-like"/>
    <property type="match status" value="1"/>
</dbReference>
<evidence type="ECO:0000256" key="1">
    <source>
        <dbReference type="SAM" id="MobiDB-lite"/>
    </source>
</evidence>
<feature type="domain" description="VWFA" evidence="2">
    <location>
        <begin position="185"/>
        <end position="357"/>
    </location>
</feature>
<dbReference type="Proteomes" id="UP000317716">
    <property type="component" value="Unassembled WGS sequence"/>
</dbReference>
<proteinExistence type="predicted"/>
<dbReference type="PANTHER" id="PTHR33608:SF7">
    <property type="entry name" value="DUF58 DOMAIN-CONTAINING PROTEIN"/>
    <property type="match status" value="1"/>
</dbReference>
<accession>A0A538SY78</accession>
<dbReference type="Pfam" id="PF01882">
    <property type="entry name" value="DUF58"/>
    <property type="match status" value="1"/>
</dbReference>
<dbReference type="InterPro" id="IPR002881">
    <property type="entry name" value="DUF58"/>
</dbReference>
<dbReference type="SMART" id="SM00327">
    <property type="entry name" value="VWA"/>
    <property type="match status" value="1"/>
</dbReference>
<evidence type="ECO:0000313" key="4">
    <source>
        <dbReference type="Proteomes" id="UP000317716"/>
    </source>
</evidence>
<evidence type="ECO:0000313" key="3">
    <source>
        <dbReference type="EMBL" id="TMQ56343.1"/>
    </source>
</evidence>
<feature type="compositionally biased region" description="Polar residues" evidence="1">
    <location>
        <begin position="17"/>
        <end position="28"/>
    </location>
</feature>
<sequence length="402" mass="44816">MRADVSSPRTIPRPASAGSTATSWSCCSPSRDLRAGRSRAASTARRSSATTSRSSPGPGGSLHERGPGARQVRATPARGGALVSASFPRAGSGAQPERGVARGSAEGRAFLDPEVVARLAHLDVRARLVVEGFIAGMHRSPFHGFSVEFSEHRPYMPGDPLKNLDWKVWARSDRYLVKQYSEETNLRCHVLVDLSGSMGFKSPRAAMSKIEYAQSLAAALAYLMLHQQDAVGLLLFADRPLRYVPARAVRSHLDVILKSLAELAPQGRTRLGPALHELAERIKRRGLVVLCSDLMDKPADVLSGLQHFRHRHHEVVLFHILDPDEIEFPYTDSATFVDLESGERLTTEPWEIARRYRERIAAWTDHYRRSCREHRIDYVALDTRTPFDRALLAYLEKRARLM</sequence>
<dbReference type="InterPro" id="IPR002035">
    <property type="entry name" value="VWF_A"/>
</dbReference>
<feature type="region of interest" description="Disordered" evidence="1">
    <location>
        <begin position="1"/>
        <end position="78"/>
    </location>
</feature>
<feature type="compositionally biased region" description="Low complexity" evidence="1">
    <location>
        <begin position="38"/>
        <end position="56"/>
    </location>
</feature>
<protein>
    <submittedName>
        <fullName evidence="3">DUF58 domain-containing protein</fullName>
    </submittedName>
</protein>
<dbReference type="AlphaFoldDB" id="A0A538SY78"/>